<dbReference type="OrthoDB" id="3256520at2759"/>
<protein>
    <submittedName>
        <fullName evidence="1">Uncharacterized protein</fullName>
    </submittedName>
</protein>
<evidence type="ECO:0000313" key="2">
    <source>
        <dbReference type="Proteomes" id="UP000325579"/>
    </source>
</evidence>
<gene>
    <name evidence="1" type="ORF">BDV37DRAFT_255368</name>
</gene>
<reference evidence="1 2" key="1">
    <citation type="submission" date="2019-04" db="EMBL/GenBank/DDBJ databases">
        <authorList>
            <consortium name="DOE Joint Genome Institute"/>
            <person name="Mondo S."/>
            <person name="Kjaerbolling I."/>
            <person name="Vesth T."/>
            <person name="Frisvad J.C."/>
            <person name="Nybo J.L."/>
            <person name="Theobald S."/>
            <person name="Kildgaard S."/>
            <person name="Isbrandt T."/>
            <person name="Kuo A."/>
            <person name="Sato A."/>
            <person name="Lyhne E.K."/>
            <person name="Kogle M.E."/>
            <person name="Wiebenga A."/>
            <person name="Kun R.S."/>
            <person name="Lubbers R.J."/>
            <person name="Makela M.R."/>
            <person name="Barry K."/>
            <person name="Chovatia M."/>
            <person name="Clum A."/>
            <person name="Daum C."/>
            <person name="Haridas S."/>
            <person name="He G."/>
            <person name="LaButti K."/>
            <person name="Lipzen A."/>
            <person name="Riley R."/>
            <person name="Salamov A."/>
            <person name="Simmons B.A."/>
            <person name="Magnuson J.K."/>
            <person name="Henrissat B."/>
            <person name="Mortensen U.H."/>
            <person name="Larsen T.O."/>
            <person name="Devries R.P."/>
            <person name="Grigoriev I.V."/>
            <person name="Machida M."/>
            <person name="Baker S.E."/>
            <person name="Andersen M.R."/>
            <person name="Cantor M.N."/>
            <person name="Hua S.X."/>
        </authorList>
    </citation>
    <scope>NUCLEOTIDE SEQUENCE [LARGE SCALE GENOMIC DNA]</scope>
    <source>
        <strain evidence="1 2">CBS 119388</strain>
    </source>
</reference>
<dbReference type="EMBL" id="ML736802">
    <property type="protein sequence ID" value="KAE8401362.1"/>
    <property type="molecule type" value="Genomic_DNA"/>
</dbReference>
<dbReference type="Proteomes" id="UP000325579">
    <property type="component" value="Unassembled WGS sequence"/>
</dbReference>
<accession>A0A5N7D4M5</accession>
<sequence length="98" mass="11114">MSVMTKTMLSQLQLVEALPSLSIRDDSIAYVSYASVFVPSLGSFCCCEDDTYPLKKSYNKALIHFNRTVGRDDNIKKLLRVHHNMVAFPDVSRQGLRM</sequence>
<organism evidence="1 2">
    <name type="scientific">Aspergillus pseudonomiae</name>
    <dbReference type="NCBI Taxonomy" id="1506151"/>
    <lineage>
        <taxon>Eukaryota</taxon>
        <taxon>Fungi</taxon>
        <taxon>Dikarya</taxon>
        <taxon>Ascomycota</taxon>
        <taxon>Pezizomycotina</taxon>
        <taxon>Eurotiomycetes</taxon>
        <taxon>Eurotiomycetidae</taxon>
        <taxon>Eurotiales</taxon>
        <taxon>Aspergillaceae</taxon>
        <taxon>Aspergillus</taxon>
        <taxon>Aspergillus subgen. Circumdati</taxon>
    </lineage>
</organism>
<proteinExistence type="predicted"/>
<dbReference type="RefSeq" id="XP_031938681.1">
    <property type="nucleotide sequence ID" value="XM_032082718.1"/>
</dbReference>
<name>A0A5N7D4M5_9EURO</name>
<dbReference type="GeneID" id="43667409"/>
<dbReference type="AlphaFoldDB" id="A0A5N7D4M5"/>
<keyword evidence="2" id="KW-1185">Reference proteome</keyword>
<evidence type="ECO:0000313" key="1">
    <source>
        <dbReference type="EMBL" id="KAE8401362.1"/>
    </source>
</evidence>